<evidence type="ECO:0000313" key="3">
    <source>
        <dbReference type="EMBL" id="CAE0190906.1"/>
    </source>
</evidence>
<keyword evidence="2" id="KW-0472">Membrane</keyword>
<sequence length="300" mass="32009">MAEPATPEGVEVEAHPPEPSNSVEALRSIEEEERKVKNAQGSAVKGSSDADPDDPVCATWARKEILGAKGSALATKTIFSHCFVTRWSLGFHAAYAMLMLFLAITVQVAVPMIIIATRQPISSTGSCPNKSSTETKIIGFTLSLYFVVQTISLCINKLRGLGFLHMFVELGFARSLFIKLAIFSQFCGMAAAGGAQFMLFIGNANGAFVVLVLQSLAMTFCLTVDQNIVGHQIGSWTQARLSALSEPSLLNDGIGIGREGGSIPTSSFDKIRLLVLGEKVVLATIITTGAGWIIAVTYCM</sequence>
<evidence type="ECO:0000256" key="1">
    <source>
        <dbReference type="SAM" id="MobiDB-lite"/>
    </source>
</evidence>
<reference evidence="3" key="1">
    <citation type="submission" date="2021-01" db="EMBL/GenBank/DDBJ databases">
        <authorList>
            <person name="Corre E."/>
            <person name="Pelletier E."/>
            <person name="Niang G."/>
            <person name="Scheremetjew M."/>
            <person name="Finn R."/>
            <person name="Kale V."/>
            <person name="Holt S."/>
            <person name="Cochrane G."/>
            <person name="Meng A."/>
            <person name="Brown T."/>
            <person name="Cohen L."/>
        </authorList>
    </citation>
    <scope>NUCLEOTIDE SEQUENCE</scope>
    <source>
        <strain evidence="3">RCC1871</strain>
    </source>
</reference>
<name>A0A7S3CAM1_9CHLO</name>
<feature type="transmembrane region" description="Helical" evidence="2">
    <location>
        <begin position="280"/>
        <end position="298"/>
    </location>
</feature>
<feature type="compositionally biased region" description="Basic and acidic residues" evidence="1">
    <location>
        <begin position="27"/>
        <end position="36"/>
    </location>
</feature>
<feature type="transmembrane region" description="Helical" evidence="2">
    <location>
        <begin position="137"/>
        <end position="155"/>
    </location>
</feature>
<gene>
    <name evidence="3" type="ORF">CROS1456_LOCUS3996</name>
</gene>
<feature type="region of interest" description="Disordered" evidence="1">
    <location>
        <begin position="1"/>
        <end position="53"/>
    </location>
</feature>
<dbReference type="AlphaFoldDB" id="A0A7S3CAM1"/>
<feature type="transmembrane region" description="Helical" evidence="2">
    <location>
        <begin position="207"/>
        <end position="224"/>
    </location>
</feature>
<feature type="transmembrane region" description="Helical" evidence="2">
    <location>
        <begin position="176"/>
        <end position="201"/>
    </location>
</feature>
<accession>A0A7S3CAM1</accession>
<dbReference type="EMBL" id="HBHZ01005159">
    <property type="protein sequence ID" value="CAE0190906.1"/>
    <property type="molecule type" value="Transcribed_RNA"/>
</dbReference>
<organism evidence="3">
    <name type="scientific">Chloropicon roscoffensis</name>
    <dbReference type="NCBI Taxonomy" id="1461544"/>
    <lineage>
        <taxon>Eukaryota</taxon>
        <taxon>Viridiplantae</taxon>
        <taxon>Chlorophyta</taxon>
        <taxon>Chloropicophyceae</taxon>
        <taxon>Chloropicales</taxon>
        <taxon>Chloropicaceae</taxon>
        <taxon>Chloropicon</taxon>
    </lineage>
</organism>
<proteinExistence type="predicted"/>
<keyword evidence="2" id="KW-1133">Transmembrane helix</keyword>
<evidence type="ECO:0000256" key="2">
    <source>
        <dbReference type="SAM" id="Phobius"/>
    </source>
</evidence>
<keyword evidence="2" id="KW-0812">Transmembrane</keyword>
<protein>
    <submittedName>
        <fullName evidence="3">Uncharacterized protein</fullName>
    </submittedName>
</protein>
<feature type="transmembrane region" description="Helical" evidence="2">
    <location>
        <begin position="95"/>
        <end position="117"/>
    </location>
</feature>